<evidence type="ECO:0000256" key="1">
    <source>
        <dbReference type="ARBA" id="ARBA00009437"/>
    </source>
</evidence>
<dbReference type="RefSeq" id="WP_241792966.1">
    <property type="nucleotide sequence ID" value="NZ_JALBUU010000004.1"/>
</dbReference>
<evidence type="ECO:0000313" key="7">
    <source>
        <dbReference type="Proteomes" id="UP001201985"/>
    </source>
</evidence>
<evidence type="ECO:0000256" key="3">
    <source>
        <dbReference type="ARBA" id="ARBA00023125"/>
    </source>
</evidence>
<dbReference type="PANTHER" id="PTHR30118:SF6">
    <property type="entry name" value="HTH-TYPE TRANSCRIPTIONAL REGULATOR LEUO"/>
    <property type="match status" value="1"/>
</dbReference>
<dbReference type="InterPro" id="IPR036390">
    <property type="entry name" value="WH_DNA-bd_sf"/>
</dbReference>
<dbReference type="InterPro" id="IPR005119">
    <property type="entry name" value="LysR_subst-bd"/>
</dbReference>
<dbReference type="InterPro" id="IPR036388">
    <property type="entry name" value="WH-like_DNA-bd_sf"/>
</dbReference>
<dbReference type="Pfam" id="PF00126">
    <property type="entry name" value="HTH_1"/>
    <property type="match status" value="1"/>
</dbReference>
<dbReference type="SUPFAM" id="SSF53850">
    <property type="entry name" value="Periplasmic binding protein-like II"/>
    <property type="match status" value="1"/>
</dbReference>
<keyword evidence="7" id="KW-1185">Reference proteome</keyword>
<dbReference type="PANTHER" id="PTHR30118">
    <property type="entry name" value="HTH-TYPE TRANSCRIPTIONAL REGULATOR LEUO-RELATED"/>
    <property type="match status" value="1"/>
</dbReference>
<keyword evidence="3" id="KW-0238">DNA-binding</keyword>
<protein>
    <submittedName>
        <fullName evidence="6">LysR family transcriptional regulator</fullName>
    </submittedName>
</protein>
<name>A0ABS9W600_9PROT</name>
<dbReference type="PROSITE" id="PS50931">
    <property type="entry name" value="HTH_LYSR"/>
    <property type="match status" value="1"/>
</dbReference>
<dbReference type="InterPro" id="IPR037402">
    <property type="entry name" value="YidZ_PBP2"/>
</dbReference>
<sequence>MKGIDALALDGHALRLFLAVLDTGSVTQAAERLGLSQSAASHGLNRLRATLGDPLFVKSGRGITATAHARALAAPVQALLAGMQNLGRHRAFDPATATLSFTIAANDFQRDLLLPAFFARVQGQVARFSLRVIPSGAPAAALLREQGCELLVTPLPPSGTDILQKRLLTDRYACFYDPACRTAPRGRDDYLAARHVTVLHPEGEKLDFDRRLEALGVTRDIALEVPDFTAIAGFLRGSAMLATLPAMLRHSALRGLASAALPLRPAGRGGGQLGLLPLYMVWHRRHQQEARHAWLRAQLAAAAQSVQPAAVAP</sequence>
<dbReference type="EMBL" id="JALBUU010000004">
    <property type="protein sequence ID" value="MCI0754463.1"/>
    <property type="molecule type" value="Genomic_DNA"/>
</dbReference>
<proteinExistence type="inferred from homology"/>
<evidence type="ECO:0000256" key="4">
    <source>
        <dbReference type="ARBA" id="ARBA00023163"/>
    </source>
</evidence>
<feature type="domain" description="HTH lysR-type" evidence="5">
    <location>
        <begin position="9"/>
        <end position="66"/>
    </location>
</feature>
<dbReference type="Proteomes" id="UP001201985">
    <property type="component" value="Unassembled WGS sequence"/>
</dbReference>
<evidence type="ECO:0000313" key="6">
    <source>
        <dbReference type="EMBL" id="MCI0754463.1"/>
    </source>
</evidence>
<evidence type="ECO:0000259" key="5">
    <source>
        <dbReference type="PROSITE" id="PS50931"/>
    </source>
</evidence>
<dbReference type="InterPro" id="IPR000847">
    <property type="entry name" value="LysR_HTH_N"/>
</dbReference>
<organism evidence="6 7">
    <name type="scientific">Teichococcus vastitatis</name>
    <dbReference type="NCBI Taxonomy" id="2307076"/>
    <lineage>
        <taxon>Bacteria</taxon>
        <taxon>Pseudomonadati</taxon>
        <taxon>Pseudomonadota</taxon>
        <taxon>Alphaproteobacteria</taxon>
        <taxon>Acetobacterales</taxon>
        <taxon>Roseomonadaceae</taxon>
        <taxon>Roseomonas</taxon>
    </lineage>
</organism>
<gene>
    <name evidence="6" type="ORF">MON41_11920</name>
</gene>
<evidence type="ECO:0000256" key="2">
    <source>
        <dbReference type="ARBA" id="ARBA00023015"/>
    </source>
</evidence>
<dbReference type="SUPFAM" id="SSF46785">
    <property type="entry name" value="Winged helix' DNA-binding domain"/>
    <property type="match status" value="1"/>
</dbReference>
<dbReference type="Pfam" id="PF03466">
    <property type="entry name" value="LysR_substrate"/>
    <property type="match status" value="1"/>
</dbReference>
<keyword evidence="2" id="KW-0805">Transcription regulation</keyword>
<keyword evidence="4" id="KW-0804">Transcription</keyword>
<comment type="similarity">
    <text evidence="1">Belongs to the LysR transcriptional regulatory family.</text>
</comment>
<comment type="caution">
    <text evidence="6">The sequence shown here is derived from an EMBL/GenBank/DDBJ whole genome shotgun (WGS) entry which is preliminary data.</text>
</comment>
<dbReference type="Gene3D" id="3.40.190.10">
    <property type="entry name" value="Periplasmic binding protein-like II"/>
    <property type="match status" value="2"/>
</dbReference>
<dbReference type="PRINTS" id="PR00039">
    <property type="entry name" value="HTHLYSR"/>
</dbReference>
<dbReference type="InterPro" id="IPR050389">
    <property type="entry name" value="LysR-type_TF"/>
</dbReference>
<dbReference type="CDD" id="cd08417">
    <property type="entry name" value="PBP2_Nitroaromatics_like"/>
    <property type="match status" value="1"/>
</dbReference>
<reference evidence="6 7" key="1">
    <citation type="submission" date="2022-03" db="EMBL/GenBank/DDBJ databases">
        <title>Complete genome analysis of Roseomonas KG 17.1 : a prolific producer of plant growth promoters.</title>
        <authorList>
            <person name="Saadouli I."/>
            <person name="Najjari A."/>
            <person name="Mosbah A."/>
            <person name="Ouzari H.I."/>
        </authorList>
    </citation>
    <scope>NUCLEOTIDE SEQUENCE [LARGE SCALE GENOMIC DNA]</scope>
    <source>
        <strain evidence="6 7">KG17-1</strain>
    </source>
</reference>
<accession>A0ABS9W600</accession>
<dbReference type="Gene3D" id="1.10.10.10">
    <property type="entry name" value="Winged helix-like DNA-binding domain superfamily/Winged helix DNA-binding domain"/>
    <property type="match status" value="1"/>
</dbReference>